<feature type="domain" description="Nitroreductase" evidence="9">
    <location>
        <begin position="29"/>
        <end position="188"/>
    </location>
</feature>
<evidence type="ECO:0000256" key="8">
    <source>
        <dbReference type="PIRSR" id="PIRSR000232-1"/>
    </source>
</evidence>
<organism evidence="10 11">
    <name type="scientific">Tepidimonas thermarum</name>
    <dbReference type="NCBI Taxonomy" id="335431"/>
    <lineage>
        <taxon>Bacteria</taxon>
        <taxon>Pseudomonadati</taxon>
        <taxon>Pseudomonadota</taxon>
        <taxon>Betaproteobacteria</taxon>
        <taxon>Burkholderiales</taxon>
        <taxon>Tepidimonas</taxon>
    </lineage>
</organism>
<proteinExistence type="inferred from homology"/>
<dbReference type="EMBL" id="VJOL01000072">
    <property type="protein sequence ID" value="TSE27997.1"/>
    <property type="molecule type" value="Genomic_DNA"/>
</dbReference>
<keyword evidence="2 7" id="KW-0285">Flavoprotein</keyword>
<evidence type="ECO:0000256" key="1">
    <source>
        <dbReference type="ARBA" id="ARBA00007118"/>
    </source>
</evidence>
<protein>
    <recommendedName>
        <fullName evidence="7">Putative NAD(P)H nitroreductase</fullName>
        <ecNumber evidence="7">1.-.-.-</ecNumber>
    </recommendedName>
</protein>
<dbReference type="Pfam" id="PF00881">
    <property type="entry name" value="Nitroreductase"/>
    <property type="match status" value="1"/>
</dbReference>
<dbReference type="RefSeq" id="WP_143904300.1">
    <property type="nucleotide sequence ID" value="NZ_VJOL01000072.1"/>
</dbReference>
<evidence type="ECO:0000256" key="2">
    <source>
        <dbReference type="ARBA" id="ARBA00022630"/>
    </source>
</evidence>
<comment type="cofactor">
    <cofactor evidence="8">
        <name>FMN</name>
        <dbReference type="ChEBI" id="CHEBI:58210"/>
    </cofactor>
    <text evidence="8">Binds 1 FMN per subunit.</text>
</comment>
<dbReference type="PANTHER" id="PTHR43821:SF1">
    <property type="entry name" value="NAD(P)H NITROREDUCTASE YDJA-RELATED"/>
    <property type="match status" value="1"/>
</dbReference>
<name>A0A554WWQ9_9BURK</name>
<keyword evidence="6 7" id="KW-0520">NAD</keyword>
<evidence type="ECO:0000256" key="5">
    <source>
        <dbReference type="ARBA" id="ARBA00023002"/>
    </source>
</evidence>
<comment type="similarity">
    <text evidence="1 7">Belongs to the nitroreductase family.</text>
</comment>
<evidence type="ECO:0000256" key="6">
    <source>
        <dbReference type="ARBA" id="ARBA00023027"/>
    </source>
</evidence>
<dbReference type="InterPro" id="IPR052530">
    <property type="entry name" value="NAD(P)H_nitroreductase"/>
</dbReference>
<evidence type="ECO:0000256" key="7">
    <source>
        <dbReference type="PIRNR" id="PIRNR000232"/>
    </source>
</evidence>
<dbReference type="Proteomes" id="UP000318542">
    <property type="component" value="Unassembled WGS sequence"/>
</dbReference>
<dbReference type="AlphaFoldDB" id="A0A554WWQ9"/>
<dbReference type="InterPro" id="IPR029479">
    <property type="entry name" value="Nitroreductase"/>
</dbReference>
<dbReference type="EC" id="1.-.-.-" evidence="7"/>
<evidence type="ECO:0000256" key="4">
    <source>
        <dbReference type="ARBA" id="ARBA00022857"/>
    </source>
</evidence>
<dbReference type="Gene3D" id="3.40.109.10">
    <property type="entry name" value="NADH Oxidase"/>
    <property type="match status" value="1"/>
</dbReference>
<evidence type="ECO:0000313" key="11">
    <source>
        <dbReference type="Proteomes" id="UP000318542"/>
    </source>
</evidence>
<keyword evidence="11" id="KW-1185">Reference proteome</keyword>
<dbReference type="CDD" id="cd02135">
    <property type="entry name" value="YdjA-like"/>
    <property type="match status" value="1"/>
</dbReference>
<evidence type="ECO:0000256" key="3">
    <source>
        <dbReference type="ARBA" id="ARBA00022643"/>
    </source>
</evidence>
<dbReference type="GO" id="GO:0016491">
    <property type="term" value="F:oxidoreductase activity"/>
    <property type="evidence" value="ECO:0007669"/>
    <property type="project" value="UniProtKB-UniRule"/>
</dbReference>
<comment type="caution">
    <text evidence="10">The sequence shown here is derived from an EMBL/GenBank/DDBJ whole genome shotgun (WGS) entry which is preliminary data.</text>
</comment>
<reference evidence="10 11" key="1">
    <citation type="submission" date="2019-07" db="EMBL/GenBank/DDBJ databases">
        <title>Tepidimonas thermarum AA-1 draft genome.</title>
        <authorList>
            <person name="Da Costa M.S."/>
            <person name="Froufe H.J.C."/>
            <person name="Egas C."/>
            <person name="Albuquerque L."/>
        </authorList>
    </citation>
    <scope>NUCLEOTIDE SEQUENCE [LARGE SCALE GENOMIC DNA]</scope>
    <source>
        <strain evidence="10 11">AA-1</strain>
    </source>
</reference>
<dbReference type="PANTHER" id="PTHR43821">
    <property type="entry name" value="NAD(P)H NITROREDUCTASE YDJA-RELATED"/>
    <property type="match status" value="1"/>
</dbReference>
<dbReference type="InterPro" id="IPR000415">
    <property type="entry name" value="Nitroreductase-like"/>
</dbReference>
<keyword evidence="4 7" id="KW-0521">NADP</keyword>
<feature type="binding site" description="in other chain" evidence="8">
    <location>
        <begin position="32"/>
        <end position="34"/>
    </location>
    <ligand>
        <name>FMN</name>
        <dbReference type="ChEBI" id="CHEBI:58210"/>
        <note>ligand shared between dimeric partners</note>
    </ligand>
</feature>
<sequence length="220" mass="23420">MASCLVTSSPAALAEPAGIEDADWALAWIAKRQTVLPKRLHPPGPSADQVQRLLMAAAAAPDHGCLLPWRFIDVPGHARDALGEVFAQALHERDPAATPEQLAQARDKARRAPLLWLLVVDSGAKEVDVPLHERLISAGCAVQNVLLMATFMGYGSALTSGKALASPMLRQAFGLAATELPVCFVSIGTVAQARAVRERPVLQRLISSWAPDQPPPKANP</sequence>
<keyword evidence="5 7" id="KW-0560">Oxidoreductase</keyword>
<feature type="binding site" description="in other chain" evidence="8">
    <location>
        <begin position="158"/>
        <end position="160"/>
    </location>
    <ligand>
        <name>FMN</name>
        <dbReference type="ChEBI" id="CHEBI:58210"/>
        <note>ligand shared between dimeric partners</note>
    </ligand>
</feature>
<evidence type="ECO:0000259" key="9">
    <source>
        <dbReference type="Pfam" id="PF00881"/>
    </source>
</evidence>
<feature type="binding site" evidence="8">
    <location>
        <position position="63"/>
    </location>
    <ligand>
        <name>FMN</name>
        <dbReference type="ChEBI" id="CHEBI:58210"/>
        <note>ligand shared between dimeric partners</note>
    </ligand>
</feature>
<keyword evidence="3 7" id="KW-0288">FMN</keyword>
<dbReference type="PIRSF" id="PIRSF000232">
    <property type="entry name" value="YdjA"/>
    <property type="match status" value="1"/>
</dbReference>
<dbReference type="InterPro" id="IPR026021">
    <property type="entry name" value="YdjA-like"/>
</dbReference>
<dbReference type="SUPFAM" id="SSF55469">
    <property type="entry name" value="FMN-dependent nitroreductase-like"/>
    <property type="match status" value="1"/>
</dbReference>
<evidence type="ECO:0000313" key="10">
    <source>
        <dbReference type="EMBL" id="TSE27997.1"/>
    </source>
</evidence>
<dbReference type="OrthoDB" id="9804207at2"/>
<gene>
    <name evidence="10" type="primary">ydjA</name>
    <name evidence="10" type="ORF">Tther_02445</name>
</gene>
<accession>A0A554WWQ9</accession>